<keyword evidence="3" id="KW-1185">Reference proteome</keyword>
<evidence type="ECO:0000313" key="3">
    <source>
        <dbReference type="Proteomes" id="UP000053958"/>
    </source>
</evidence>
<feature type="compositionally biased region" description="Low complexity" evidence="1">
    <location>
        <begin position="56"/>
        <end position="70"/>
    </location>
</feature>
<gene>
    <name evidence="2" type="ORF">T310_3206</name>
</gene>
<dbReference type="RefSeq" id="XP_013329361.1">
    <property type="nucleotide sequence ID" value="XM_013473907.1"/>
</dbReference>
<proteinExistence type="predicted"/>
<organism evidence="2 3">
    <name type="scientific">Rasamsonia emersonii (strain ATCC 16479 / CBS 393.64 / IMI 116815)</name>
    <dbReference type="NCBI Taxonomy" id="1408163"/>
    <lineage>
        <taxon>Eukaryota</taxon>
        <taxon>Fungi</taxon>
        <taxon>Dikarya</taxon>
        <taxon>Ascomycota</taxon>
        <taxon>Pezizomycotina</taxon>
        <taxon>Eurotiomycetes</taxon>
        <taxon>Eurotiomycetidae</taxon>
        <taxon>Eurotiales</taxon>
        <taxon>Trichocomaceae</taxon>
        <taxon>Rasamsonia</taxon>
    </lineage>
</organism>
<dbReference type="GeneID" id="25315556"/>
<accession>A0A0F4YWZ6</accession>
<dbReference type="AlphaFoldDB" id="A0A0F4YWZ6"/>
<feature type="region of interest" description="Disordered" evidence="1">
    <location>
        <begin position="56"/>
        <end position="86"/>
    </location>
</feature>
<evidence type="ECO:0000256" key="1">
    <source>
        <dbReference type="SAM" id="MobiDB-lite"/>
    </source>
</evidence>
<name>A0A0F4YWZ6_RASE3</name>
<dbReference type="EMBL" id="LASV01000127">
    <property type="protein sequence ID" value="KKA22749.1"/>
    <property type="molecule type" value="Genomic_DNA"/>
</dbReference>
<evidence type="ECO:0000313" key="2">
    <source>
        <dbReference type="EMBL" id="KKA22749.1"/>
    </source>
</evidence>
<dbReference type="Proteomes" id="UP000053958">
    <property type="component" value="Unassembled WGS sequence"/>
</dbReference>
<reference evidence="2 3" key="1">
    <citation type="submission" date="2015-04" db="EMBL/GenBank/DDBJ databases">
        <authorList>
            <person name="Heijne W.H."/>
            <person name="Fedorova N.D."/>
            <person name="Nierman W.C."/>
            <person name="Vollebregt A.W."/>
            <person name="Zhao Z."/>
            <person name="Wu L."/>
            <person name="Kumar M."/>
            <person name="Stam H."/>
            <person name="van den Berg M.A."/>
            <person name="Pel H.J."/>
        </authorList>
    </citation>
    <scope>NUCLEOTIDE SEQUENCE [LARGE SCALE GENOMIC DNA]</scope>
    <source>
        <strain evidence="2 3">CBS 393.64</strain>
    </source>
</reference>
<sequence length="133" mass="14706">MNSQAEAIEIIAEGSNIMTVFLIDWADATSLLSRMFSIFFDDKSSGRLRAASEAASSGSQSVLKSKLSSVTGPSGDGLKPDGTSRTEISWHQSLVIQRECRPRSNEIYPRKQQPVYQAILNVGLEVKLLTWYH</sequence>
<protein>
    <submittedName>
        <fullName evidence="2">Uncharacterized protein</fullName>
    </submittedName>
</protein>
<comment type="caution">
    <text evidence="2">The sequence shown here is derived from an EMBL/GenBank/DDBJ whole genome shotgun (WGS) entry which is preliminary data.</text>
</comment>